<name>A0A3M2MDD1_9ACTN</name>
<evidence type="ECO:0000259" key="3">
    <source>
        <dbReference type="Pfam" id="PF22636"/>
    </source>
</evidence>
<dbReference type="PANTHER" id="PTHR36934:SF1">
    <property type="entry name" value="THIOESTERASE DOMAIN-CONTAINING PROTEIN"/>
    <property type="match status" value="1"/>
</dbReference>
<feature type="binding site" evidence="2">
    <location>
        <position position="51"/>
    </location>
    <ligand>
        <name>CoA</name>
        <dbReference type="ChEBI" id="CHEBI:57287"/>
    </ligand>
</feature>
<evidence type="ECO:0000313" key="5">
    <source>
        <dbReference type="Proteomes" id="UP000282674"/>
    </source>
</evidence>
<evidence type="ECO:0000256" key="2">
    <source>
        <dbReference type="PIRSR" id="PIRSR014972-2"/>
    </source>
</evidence>
<dbReference type="OrthoDB" id="5243809at2"/>
<sequence>MHLEVALGDTAIAVGSGDVPVLATPRLVALFEAATVRALEGRLDVAETSVGTRVEIDHLAASPVGARVVIVAELSERDARRVVFDVRATGDDGTLLAGGRVWRAVVNRDRFLARLERTDGA</sequence>
<dbReference type="PANTHER" id="PTHR36934">
    <property type="entry name" value="BLR0278 PROTEIN"/>
    <property type="match status" value="1"/>
</dbReference>
<dbReference type="EMBL" id="RFFG01000002">
    <property type="protein sequence ID" value="RMI47724.1"/>
    <property type="molecule type" value="Genomic_DNA"/>
</dbReference>
<gene>
    <name evidence="4" type="ORF">EBO15_01735</name>
</gene>
<feature type="active site" evidence="1">
    <location>
        <position position="24"/>
    </location>
</feature>
<reference evidence="4 5" key="1">
    <citation type="submission" date="2018-10" db="EMBL/GenBank/DDBJ databases">
        <title>Isolation from soil.</title>
        <authorList>
            <person name="Hu J."/>
        </authorList>
    </citation>
    <scope>NUCLEOTIDE SEQUENCE [LARGE SCALE GENOMIC DNA]</scope>
    <source>
        <strain evidence="4 5">NEAU-Ht49</strain>
    </source>
</reference>
<keyword evidence="5" id="KW-1185">Reference proteome</keyword>
<dbReference type="SUPFAM" id="SSF54637">
    <property type="entry name" value="Thioesterase/thiol ester dehydrase-isomerase"/>
    <property type="match status" value="1"/>
</dbReference>
<comment type="caution">
    <text evidence="4">The sequence shown here is derived from an EMBL/GenBank/DDBJ whole genome shotgun (WGS) entry which is preliminary data.</text>
</comment>
<dbReference type="Gene3D" id="3.10.129.10">
    <property type="entry name" value="Hotdog Thioesterase"/>
    <property type="match status" value="1"/>
</dbReference>
<dbReference type="AlphaFoldDB" id="A0A3M2MDD1"/>
<feature type="binding site" evidence="2">
    <location>
        <position position="51"/>
    </location>
    <ligand>
        <name>substrate</name>
    </ligand>
</feature>
<evidence type="ECO:0000313" key="4">
    <source>
        <dbReference type="EMBL" id="RMI47724.1"/>
    </source>
</evidence>
<dbReference type="Pfam" id="PF22636">
    <property type="entry name" value="FlK"/>
    <property type="match status" value="1"/>
</dbReference>
<organism evidence="4 5">
    <name type="scientific">Actinomadura harenae</name>
    <dbReference type="NCBI Taxonomy" id="2483351"/>
    <lineage>
        <taxon>Bacteria</taxon>
        <taxon>Bacillati</taxon>
        <taxon>Actinomycetota</taxon>
        <taxon>Actinomycetes</taxon>
        <taxon>Streptosporangiales</taxon>
        <taxon>Thermomonosporaceae</taxon>
        <taxon>Actinomadura</taxon>
    </lineage>
</organism>
<accession>A0A3M2MDD1</accession>
<protein>
    <submittedName>
        <fullName evidence="4">Thioesterase</fullName>
    </submittedName>
</protein>
<dbReference type="InterPro" id="IPR029069">
    <property type="entry name" value="HotDog_dom_sf"/>
</dbReference>
<proteinExistence type="predicted"/>
<feature type="active site" evidence="1">
    <location>
        <position position="58"/>
    </location>
</feature>
<evidence type="ECO:0000256" key="1">
    <source>
        <dbReference type="PIRSR" id="PIRSR014972-1"/>
    </source>
</evidence>
<feature type="active site" evidence="1">
    <location>
        <position position="32"/>
    </location>
</feature>
<dbReference type="InterPro" id="IPR025540">
    <property type="entry name" value="FlK"/>
</dbReference>
<dbReference type="PIRSF" id="PIRSF014972">
    <property type="entry name" value="FlK"/>
    <property type="match status" value="1"/>
</dbReference>
<feature type="binding site" evidence="2">
    <location>
        <position position="103"/>
    </location>
    <ligand>
        <name>substrate</name>
    </ligand>
</feature>
<dbReference type="Proteomes" id="UP000282674">
    <property type="component" value="Unassembled WGS sequence"/>
</dbReference>
<feature type="domain" description="Fluoroacetyl-CoA-specific thioesterase-like" evidence="3">
    <location>
        <begin position="9"/>
        <end position="108"/>
    </location>
</feature>
<dbReference type="InterPro" id="IPR054485">
    <property type="entry name" value="FlK-like_dom"/>
</dbReference>